<dbReference type="SMART" id="SM00014">
    <property type="entry name" value="acidPPc"/>
    <property type="match status" value="1"/>
</dbReference>
<dbReference type="SUPFAM" id="SSF48317">
    <property type="entry name" value="Acid phosphatase/Vanadium-dependent haloperoxidase"/>
    <property type="match status" value="1"/>
</dbReference>
<dbReference type="GO" id="GO:0008195">
    <property type="term" value="F:phosphatidate phosphatase activity"/>
    <property type="evidence" value="ECO:0007669"/>
    <property type="project" value="TreeGrafter"/>
</dbReference>
<dbReference type="AlphaFoldDB" id="A0A9P4R5S0"/>
<evidence type="ECO:0000313" key="9">
    <source>
        <dbReference type="EMBL" id="KAF2737209.1"/>
    </source>
</evidence>
<feature type="compositionally biased region" description="Polar residues" evidence="6">
    <location>
        <begin position="44"/>
        <end position="56"/>
    </location>
</feature>
<dbReference type="GO" id="GO:0006644">
    <property type="term" value="P:phospholipid metabolic process"/>
    <property type="evidence" value="ECO:0007669"/>
    <property type="project" value="InterPro"/>
</dbReference>
<evidence type="ECO:0000313" key="10">
    <source>
        <dbReference type="Proteomes" id="UP000799444"/>
    </source>
</evidence>
<keyword evidence="5 7" id="KW-0472">Membrane</keyword>
<comment type="similarity">
    <text evidence="2">Belongs to the PA-phosphatase related phosphoesterase family.</text>
</comment>
<evidence type="ECO:0000259" key="8">
    <source>
        <dbReference type="SMART" id="SM00014"/>
    </source>
</evidence>
<dbReference type="GO" id="GO:0046839">
    <property type="term" value="P:phospholipid dephosphorylation"/>
    <property type="evidence" value="ECO:0007669"/>
    <property type="project" value="TreeGrafter"/>
</dbReference>
<evidence type="ECO:0000256" key="1">
    <source>
        <dbReference type="ARBA" id="ARBA00004141"/>
    </source>
</evidence>
<dbReference type="PANTHER" id="PTHR10165">
    <property type="entry name" value="LIPID PHOSPHATE PHOSPHATASE"/>
    <property type="match status" value="1"/>
</dbReference>
<dbReference type="CDD" id="cd03390">
    <property type="entry name" value="PAP2_containing_1_like"/>
    <property type="match status" value="1"/>
</dbReference>
<dbReference type="OrthoDB" id="10030083at2759"/>
<reference evidence="9" key="1">
    <citation type="journal article" date="2020" name="Stud. Mycol.">
        <title>101 Dothideomycetes genomes: a test case for predicting lifestyles and emergence of pathogens.</title>
        <authorList>
            <person name="Haridas S."/>
            <person name="Albert R."/>
            <person name="Binder M."/>
            <person name="Bloem J."/>
            <person name="Labutti K."/>
            <person name="Salamov A."/>
            <person name="Andreopoulos B."/>
            <person name="Baker S."/>
            <person name="Barry K."/>
            <person name="Bills G."/>
            <person name="Bluhm B."/>
            <person name="Cannon C."/>
            <person name="Castanera R."/>
            <person name="Culley D."/>
            <person name="Daum C."/>
            <person name="Ezra D."/>
            <person name="Gonzalez J."/>
            <person name="Henrissat B."/>
            <person name="Kuo A."/>
            <person name="Liang C."/>
            <person name="Lipzen A."/>
            <person name="Lutzoni F."/>
            <person name="Magnuson J."/>
            <person name="Mondo S."/>
            <person name="Nolan M."/>
            <person name="Ohm R."/>
            <person name="Pangilinan J."/>
            <person name="Park H.-J."/>
            <person name="Ramirez L."/>
            <person name="Alfaro M."/>
            <person name="Sun H."/>
            <person name="Tritt A."/>
            <person name="Yoshinaga Y."/>
            <person name="Zwiers L.-H."/>
            <person name="Turgeon B."/>
            <person name="Goodwin S."/>
            <person name="Spatafora J."/>
            <person name="Crous P."/>
            <person name="Grigoriev I."/>
        </authorList>
    </citation>
    <scope>NUCLEOTIDE SEQUENCE</scope>
    <source>
        <strain evidence="9">CBS 125425</strain>
    </source>
</reference>
<keyword evidence="4 7" id="KW-1133">Transmembrane helix</keyword>
<feature type="transmembrane region" description="Helical" evidence="7">
    <location>
        <begin position="280"/>
        <end position="298"/>
    </location>
</feature>
<comment type="subcellular location">
    <subcellularLocation>
        <location evidence="1">Membrane</location>
        <topology evidence="1">Multi-pass membrane protein</topology>
    </subcellularLocation>
</comment>
<dbReference type="Gene3D" id="1.20.144.10">
    <property type="entry name" value="Phosphatidic acid phosphatase type 2/haloperoxidase"/>
    <property type="match status" value="1"/>
</dbReference>
<organism evidence="9 10">
    <name type="scientific">Polyplosphaeria fusca</name>
    <dbReference type="NCBI Taxonomy" id="682080"/>
    <lineage>
        <taxon>Eukaryota</taxon>
        <taxon>Fungi</taxon>
        <taxon>Dikarya</taxon>
        <taxon>Ascomycota</taxon>
        <taxon>Pezizomycotina</taxon>
        <taxon>Dothideomycetes</taxon>
        <taxon>Pleosporomycetidae</taxon>
        <taxon>Pleosporales</taxon>
        <taxon>Tetraplosphaeriaceae</taxon>
        <taxon>Polyplosphaeria</taxon>
    </lineage>
</organism>
<comment type="caution">
    <text evidence="9">The sequence shown here is derived from an EMBL/GenBank/DDBJ whole genome shotgun (WGS) entry which is preliminary data.</text>
</comment>
<dbReference type="InterPro" id="IPR000326">
    <property type="entry name" value="PAP2/HPO"/>
</dbReference>
<dbReference type="Proteomes" id="UP000799444">
    <property type="component" value="Unassembled WGS sequence"/>
</dbReference>
<dbReference type="GO" id="GO:0016020">
    <property type="term" value="C:membrane"/>
    <property type="evidence" value="ECO:0007669"/>
    <property type="project" value="UniProtKB-SubCell"/>
</dbReference>
<feature type="domain" description="Phosphatidic acid phosphatase type 2/haloperoxidase" evidence="8">
    <location>
        <begin position="179"/>
        <end position="326"/>
    </location>
</feature>
<feature type="transmembrane region" description="Helical" evidence="7">
    <location>
        <begin position="82"/>
        <end position="102"/>
    </location>
</feature>
<feature type="region of interest" description="Disordered" evidence="6">
    <location>
        <begin position="24"/>
        <end position="64"/>
    </location>
</feature>
<dbReference type="InterPro" id="IPR036938">
    <property type="entry name" value="PAP2/HPO_sf"/>
</dbReference>
<evidence type="ECO:0000256" key="5">
    <source>
        <dbReference type="ARBA" id="ARBA00023136"/>
    </source>
</evidence>
<feature type="transmembrane region" description="Helical" evidence="7">
    <location>
        <begin position="143"/>
        <end position="166"/>
    </location>
</feature>
<feature type="transmembrane region" description="Helical" evidence="7">
    <location>
        <begin position="178"/>
        <end position="200"/>
    </location>
</feature>
<name>A0A9P4R5S0_9PLEO</name>
<evidence type="ECO:0000256" key="6">
    <source>
        <dbReference type="SAM" id="MobiDB-lite"/>
    </source>
</evidence>
<keyword evidence="3 7" id="KW-0812">Transmembrane</keyword>
<evidence type="ECO:0000256" key="3">
    <source>
        <dbReference type="ARBA" id="ARBA00022692"/>
    </source>
</evidence>
<feature type="transmembrane region" description="Helical" evidence="7">
    <location>
        <begin position="249"/>
        <end position="268"/>
    </location>
</feature>
<proteinExistence type="inferred from homology"/>
<evidence type="ECO:0000256" key="2">
    <source>
        <dbReference type="ARBA" id="ARBA00008816"/>
    </source>
</evidence>
<sequence>MPSPSDHDTENDLDVLPVHIALPTSYDGTVSDPEPYNPSLAMPTPSSLLKTASNSPPKKRNKRGYLLFPDEPPFKKFLKDNWLDLITMLVCDVVASVLVFLVPLPFTHYQLFPITEPQFMHPASSERGSIVNPEIAYPYLPEIISTLTSAIVCFLVPFFTMLLISVSRIRSFDDFNSAAMGLGYALSVGTLFQAVLKLLVGGLRPHFLSVCEPSLTGASGSGFKDLYFTPSVCKGNHAKIRNALQTFPSGHAVAAFAGFGFLAIWLNAKFKIFANRQTRCWHLLLFMAPLLIAAWIGASKRLDRHHHHNDILVGAWIGKLMAVKAYRMRYAAVLDWRYNHVPLTRQGLPVHEREWDVERRFTAIESAGWLGKRGAAKAQ</sequence>
<keyword evidence="10" id="KW-1185">Reference proteome</keyword>
<dbReference type="EMBL" id="ML996118">
    <property type="protein sequence ID" value="KAF2737209.1"/>
    <property type="molecule type" value="Genomic_DNA"/>
</dbReference>
<evidence type="ECO:0000256" key="4">
    <source>
        <dbReference type="ARBA" id="ARBA00022989"/>
    </source>
</evidence>
<evidence type="ECO:0000256" key="7">
    <source>
        <dbReference type="SAM" id="Phobius"/>
    </source>
</evidence>
<accession>A0A9P4R5S0</accession>
<gene>
    <name evidence="9" type="ORF">EJ04DRAFT_488618</name>
</gene>
<dbReference type="Pfam" id="PF01569">
    <property type="entry name" value="PAP2"/>
    <property type="match status" value="1"/>
</dbReference>
<dbReference type="PANTHER" id="PTHR10165:SF84">
    <property type="entry name" value="PHOSPHATIDIC ACID PHOSPHATASE BETA"/>
    <property type="match status" value="1"/>
</dbReference>
<protein>
    <submittedName>
        <fullName evidence="9">Acid phosphatase/Vanadium-dependent haloperoxidase</fullName>
    </submittedName>
</protein>
<dbReference type="InterPro" id="IPR043216">
    <property type="entry name" value="PAP-like"/>
</dbReference>